<dbReference type="GO" id="GO:0005886">
    <property type="term" value="C:plasma membrane"/>
    <property type="evidence" value="ECO:0007669"/>
    <property type="project" value="UniProtKB-SubCell"/>
</dbReference>
<evidence type="ECO:0000256" key="1">
    <source>
        <dbReference type="ARBA" id="ARBA00004651"/>
    </source>
</evidence>
<evidence type="ECO:0000256" key="2">
    <source>
        <dbReference type="ARBA" id="ARBA00022475"/>
    </source>
</evidence>
<organism evidence="7 8">
    <name type="scientific">Alienimonas californiensis</name>
    <dbReference type="NCBI Taxonomy" id="2527989"/>
    <lineage>
        <taxon>Bacteria</taxon>
        <taxon>Pseudomonadati</taxon>
        <taxon>Planctomycetota</taxon>
        <taxon>Planctomycetia</taxon>
        <taxon>Planctomycetales</taxon>
        <taxon>Planctomycetaceae</taxon>
        <taxon>Alienimonas</taxon>
    </lineage>
</organism>
<feature type="transmembrane region" description="Helical" evidence="6">
    <location>
        <begin position="141"/>
        <end position="167"/>
    </location>
</feature>
<keyword evidence="3 6" id="KW-0812">Transmembrane</keyword>
<feature type="transmembrane region" description="Helical" evidence="6">
    <location>
        <begin position="237"/>
        <end position="258"/>
    </location>
</feature>
<dbReference type="PANTHER" id="PTHR30250:SF11">
    <property type="entry name" value="O-ANTIGEN TRANSPORTER-RELATED"/>
    <property type="match status" value="1"/>
</dbReference>
<reference evidence="7 8" key="1">
    <citation type="submission" date="2019-02" db="EMBL/GenBank/DDBJ databases">
        <title>Deep-cultivation of Planctomycetes and their phenomic and genomic characterization uncovers novel biology.</title>
        <authorList>
            <person name="Wiegand S."/>
            <person name="Jogler M."/>
            <person name="Boedeker C."/>
            <person name="Pinto D."/>
            <person name="Vollmers J."/>
            <person name="Rivas-Marin E."/>
            <person name="Kohn T."/>
            <person name="Peeters S.H."/>
            <person name="Heuer A."/>
            <person name="Rast P."/>
            <person name="Oberbeckmann S."/>
            <person name="Bunk B."/>
            <person name="Jeske O."/>
            <person name="Meyerdierks A."/>
            <person name="Storesund J.E."/>
            <person name="Kallscheuer N."/>
            <person name="Luecker S."/>
            <person name="Lage O.M."/>
            <person name="Pohl T."/>
            <person name="Merkel B.J."/>
            <person name="Hornburger P."/>
            <person name="Mueller R.-W."/>
            <person name="Bruemmer F."/>
            <person name="Labrenz M."/>
            <person name="Spormann A.M."/>
            <person name="Op den Camp H."/>
            <person name="Overmann J."/>
            <person name="Amann R."/>
            <person name="Jetten M.S.M."/>
            <person name="Mascher T."/>
            <person name="Medema M.H."/>
            <person name="Devos D.P."/>
            <person name="Kaster A.-K."/>
            <person name="Ovreas L."/>
            <person name="Rohde M."/>
            <person name="Galperin M.Y."/>
            <person name="Jogler C."/>
        </authorList>
    </citation>
    <scope>NUCLEOTIDE SEQUENCE [LARGE SCALE GENOMIC DNA]</scope>
    <source>
        <strain evidence="7 8">CA12</strain>
    </source>
</reference>
<feature type="transmembrane region" description="Helical" evidence="6">
    <location>
        <begin position="355"/>
        <end position="375"/>
    </location>
</feature>
<feature type="transmembrane region" description="Helical" evidence="6">
    <location>
        <begin position="208"/>
        <end position="231"/>
    </location>
</feature>
<protein>
    <submittedName>
        <fullName evidence="7">MurJ-like flippase</fullName>
    </submittedName>
</protein>
<gene>
    <name evidence="7" type="ORF">CA12_38920</name>
</gene>
<evidence type="ECO:0000256" key="6">
    <source>
        <dbReference type="SAM" id="Phobius"/>
    </source>
</evidence>
<proteinExistence type="predicted"/>
<dbReference type="InterPro" id="IPR050833">
    <property type="entry name" value="Poly_Biosynth_Transport"/>
</dbReference>
<evidence type="ECO:0000256" key="3">
    <source>
        <dbReference type="ARBA" id="ARBA00022692"/>
    </source>
</evidence>
<comment type="subcellular location">
    <subcellularLocation>
        <location evidence="1">Cell membrane</location>
        <topology evidence="1">Multi-pass membrane protein</topology>
    </subcellularLocation>
</comment>
<dbReference type="KEGG" id="acaf:CA12_38920"/>
<feature type="transmembrane region" description="Helical" evidence="6">
    <location>
        <begin position="448"/>
        <end position="468"/>
    </location>
</feature>
<keyword evidence="4 6" id="KW-1133">Transmembrane helix</keyword>
<feature type="transmembrane region" description="Helical" evidence="6">
    <location>
        <begin position="311"/>
        <end position="334"/>
    </location>
</feature>
<keyword evidence="5 6" id="KW-0472">Membrane</keyword>
<name>A0A517PEF5_9PLAN</name>
<dbReference type="EMBL" id="CP036265">
    <property type="protein sequence ID" value="QDT17760.1"/>
    <property type="molecule type" value="Genomic_DNA"/>
</dbReference>
<sequence>MEAFLPSDDPYALSDVPRLAAPSEARGAAVEPAVCSADEPAGCVLSPPKAEREDWLVALCARFVGRERARAALSIGDQAIVSGTNFVTSVLIGRAAGREALGVYLLALCLIQFVRGVQEQTVYGPYLIFCHKRKGTRLARYAGSVLVHEGLWLLVTALGLAGLAVYLNLGGEPSGLRESSWILIAAAPLILFREFARHIAFGHFRSGTAVALDVGVAVLQIAGLGALYWWGTLDVPSAFGVMGAACLLVCWPWCLRFVRGVRVRARAVATDWRRNWTFGRWALATHLLHGASHYLMPWVVALVDGEAATGIFAAGSTLVGIANMFVLGLAHYVCPKAAERFHEDGVPGLRRVLRAATLIFSATLGPFVLICWAFGDELSSLVFTDAFAGAGMVLTVLAVNMWANALSMTAGNGLWAVERPDANFSADVLSLVIVGLCTAALIGAYGVIGAAVAMAIGGWVDVFARYFALRKVLKGLDHGATTAGPDAAA</sequence>
<keyword evidence="8" id="KW-1185">Reference proteome</keyword>
<evidence type="ECO:0000313" key="8">
    <source>
        <dbReference type="Proteomes" id="UP000318741"/>
    </source>
</evidence>
<dbReference type="PANTHER" id="PTHR30250">
    <property type="entry name" value="PST FAMILY PREDICTED COLANIC ACID TRANSPORTER"/>
    <property type="match status" value="1"/>
</dbReference>
<accession>A0A517PEF5</accession>
<dbReference type="Proteomes" id="UP000318741">
    <property type="component" value="Chromosome"/>
</dbReference>
<feature type="transmembrane region" description="Helical" evidence="6">
    <location>
        <begin position="278"/>
        <end position="299"/>
    </location>
</feature>
<evidence type="ECO:0000256" key="4">
    <source>
        <dbReference type="ARBA" id="ARBA00022989"/>
    </source>
</evidence>
<dbReference type="AlphaFoldDB" id="A0A517PEF5"/>
<keyword evidence="2" id="KW-1003">Cell membrane</keyword>
<feature type="transmembrane region" description="Helical" evidence="6">
    <location>
        <begin position="179"/>
        <end position="196"/>
    </location>
</feature>
<evidence type="ECO:0000256" key="5">
    <source>
        <dbReference type="ARBA" id="ARBA00023136"/>
    </source>
</evidence>
<evidence type="ECO:0000313" key="7">
    <source>
        <dbReference type="EMBL" id="QDT17760.1"/>
    </source>
</evidence>